<dbReference type="Proteomes" id="UP000307999">
    <property type="component" value="Unassembled WGS sequence"/>
</dbReference>
<dbReference type="OrthoDB" id="9795117at2"/>
<keyword evidence="2" id="KW-1185">Reference proteome</keyword>
<gene>
    <name evidence="1" type="primary">dsrH</name>
    <name evidence="1" type="ORF">E8M12_10495</name>
</gene>
<organism evidence="1 2">
    <name type="scientific">Thalassotalea mangrovi</name>
    <dbReference type="NCBI Taxonomy" id="2572245"/>
    <lineage>
        <taxon>Bacteria</taxon>
        <taxon>Pseudomonadati</taxon>
        <taxon>Pseudomonadota</taxon>
        <taxon>Gammaproteobacteria</taxon>
        <taxon>Alteromonadales</taxon>
        <taxon>Colwelliaceae</taxon>
        <taxon>Thalassotalea</taxon>
    </lineage>
</organism>
<name>A0A4U1B3Y7_9GAMM</name>
<dbReference type="PANTHER" id="PTHR37526:SF1">
    <property type="entry name" value="PROTEIN TUSB"/>
    <property type="match status" value="1"/>
</dbReference>
<dbReference type="InterPro" id="IPR027396">
    <property type="entry name" value="DsrEFH-like"/>
</dbReference>
<dbReference type="AlphaFoldDB" id="A0A4U1B3Y7"/>
<dbReference type="EMBL" id="SWDB01000024">
    <property type="protein sequence ID" value="TKB44825.1"/>
    <property type="molecule type" value="Genomic_DNA"/>
</dbReference>
<keyword evidence="1" id="KW-0808">Transferase</keyword>
<dbReference type="PANTHER" id="PTHR37526">
    <property type="entry name" value="PROTEIN TUSB"/>
    <property type="match status" value="1"/>
</dbReference>
<evidence type="ECO:0000313" key="1">
    <source>
        <dbReference type="EMBL" id="TKB44825.1"/>
    </source>
</evidence>
<reference evidence="1 2" key="1">
    <citation type="submission" date="2019-04" db="EMBL/GenBank/DDBJ databases">
        <title>Thalassotalea guangxiensis sp. nov., isolated from sediment of the coastal wetland.</title>
        <authorList>
            <person name="Zheng S."/>
            <person name="Zhang D."/>
        </authorList>
    </citation>
    <scope>NUCLEOTIDE SEQUENCE [LARGE SCALE GENOMIC DNA]</scope>
    <source>
        <strain evidence="1 2">ZS-4</strain>
    </source>
</reference>
<evidence type="ECO:0000313" key="2">
    <source>
        <dbReference type="Proteomes" id="UP000307999"/>
    </source>
</evidence>
<dbReference type="Pfam" id="PF04077">
    <property type="entry name" value="DsrH"/>
    <property type="match status" value="1"/>
</dbReference>
<dbReference type="GO" id="GO:1990228">
    <property type="term" value="C:sulfurtransferase complex"/>
    <property type="evidence" value="ECO:0007669"/>
    <property type="project" value="TreeGrafter"/>
</dbReference>
<protein>
    <submittedName>
        <fullName evidence="1">Sulfurtransferase complex subunit TusB</fullName>
    </submittedName>
</protein>
<proteinExistence type="predicted"/>
<accession>A0A4U1B3Y7</accession>
<dbReference type="RefSeq" id="WP_136736110.1">
    <property type="nucleotide sequence ID" value="NZ_SWDB01000024.1"/>
</dbReference>
<dbReference type="Gene3D" id="3.40.1260.10">
    <property type="entry name" value="DsrEFH-like"/>
    <property type="match status" value="1"/>
</dbReference>
<dbReference type="InterPro" id="IPR007215">
    <property type="entry name" value="Sulphur_relay_TusB/DsrH"/>
</dbReference>
<sequence length="95" mass="10628">MANLHLLRSSGFTHMKLQQCQTALLEDDLVLLIDDGVYNLKHPIVEQLASKHQVYALTDHVSARGIVAPLPNVTLCDYEQFVSLTLAADKVITWQ</sequence>
<dbReference type="GO" id="GO:0016740">
    <property type="term" value="F:transferase activity"/>
    <property type="evidence" value="ECO:0007669"/>
    <property type="project" value="UniProtKB-KW"/>
</dbReference>
<dbReference type="NCBIfam" id="TIGR03011">
    <property type="entry name" value="sulf_tusB_dsrH"/>
    <property type="match status" value="1"/>
</dbReference>
<comment type="caution">
    <text evidence="1">The sequence shown here is derived from an EMBL/GenBank/DDBJ whole genome shotgun (WGS) entry which is preliminary data.</text>
</comment>
<dbReference type="SUPFAM" id="SSF75169">
    <property type="entry name" value="DsrEFH-like"/>
    <property type="match status" value="1"/>
</dbReference>
<dbReference type="GO" id="GO:0002143">
    <property type="term" value="P:tRNA wobble position uridine thiolation"/>
    <property type="evidence" value="ECO:0007669"/>
    <property type="project" value="InterPro"/>
</dbReference>